<dbReference type="AlphaFoldDB" id="A0AAF0ILB3"/>
<evidence type="ECO:0000256" key="1">
    <source>
        <dbReference type="SAM" id="Phobius"/>
    </source>
</evidence>
<gene>
    <name evidence="2" type="ORF">PRK78_004147</name>
</gene>
<accession>A0AAF0ILB3</accession>
<keyword evidence="1" id="KW-0472">Membrane</keyword>
<proteinExistence type="predicted"/>
<keyword evidence="1" id="KW-0812">Transmembrane</keyword>
<organism evidence="2 3">
    <name type="scientific">Emydomyces testavorans</name>
    <dbReference type="NCBI Taxonomy" id="2070801"/>
    <lineage>
        <taxon>Eukaryota</taxon>
        <taxon>Fungi</taxon>
        <taxon>Dikarya</taxon>
        <taxon>Ascomycota</taxon>
        <taxon>Pezizomycotina</taxon>
        <taxon>Eurotiomycetes</taxon>
        <taxon>Eurotiomycetidae</taxon>
        <taxon>Onygenales</taxon>
        <taxon>Nannizziopsiaceae</taxon>
        <taxon>Emydomyces</taxon>
    </lineage>
</organism>
<evidence type="ECO:0000313" key="3">
    <source>
        <dbReference type="Proteomes" id="UP001219355"/>
    </source>
</evidence>
<dbReference type="Proteomes" id="UP001219355">
    <property type="component" value="Chromosome 2"/>
</dbReference>
<keyword evidence="1" id="KW-1133">Transmembrane helix</keyword>
<name>A0AAF0ILB3_9EURO</name>
<keyword evidence="3" id="KW-1185">Reference proteome</keyword>
<sequence>MARNDHSLDQHRKASAISTRPGCVGALARFWYRSYAADYICLTVIVAGWCMIQIFVEPFHRMFSLDNSSIQFPFAFIERVPVGGYTA</sequence>
<reference evidence="2" key="1">
    <citation type="submission" date="2023-03" db="EMBL/GenBank/DDBJ databases">
        <title>Emydomyces testavorans Genome Sequence.</title>
        <authorList>
            <person name="Hoyer L."/>
        </authorList>
    </citation>
    <scope>NUCLEOTIDE SEQUENCE</scope>
    <source>
        <strain evidence="2">16-2883</strain>
    </source>
</reference>
<evidence type="ECO:0000313" key="2">
    <source>
        <dbReference type="EMBL" id="WEW58679.1"/>
    </source>
</evidence>
<dbReference type="EMBL" id="CP120628">
    <property type="protein sequence ID" value="WEW58679.1"/>
    <property type="molecule type" value="Genomic_DNA"/>
</dbReference>
<protein>
    <submittedName>
        <fullName evidence="2">Uncharacterized protein</fullName>
    </submittedName>
</protein>
<feature type="transmembrane region" description="Helical" evidence="1">
    <location>
        <begin position="36"/>
        <end position="56"/>
    </location>
</feature>